<dbReference type="EMBL" id="CM047941">
    <property type="protein sequence ID" value="KAI9902860.1"/>
    <property type="molecule type" value="Genomic_DNA"/>
</dbReference>
<protein>
    <submittedName>
        <fullName evidence="1">Uncharacterized protein</fullName>
    </submittedName>
</protein>
<reference evidence="1" key="1">
    <citation type="submission" date="2022-10" db="EMBL/GenBank/DDBJ databases">
        <title>Complete Genome of Trichothecium roseum strain YXFP-22015, a Plant Pathogen Isolated from Citrus.</title>
        <authorList>
            <person name="Wang Y."/>
            <person name="Zhu L."/>
        </authorList>
    </citation>
    <scope>NUCLEOTIDE SEQUENCE</scope>
    <source>
        <strain evidence="1">YXFP-22015</strain>
    </source>
</reference>
<name>A0ACC0V8Z1_9HYPO</name>
<keyword evidence="2" id="KW-1185">Reference proteome</keyword>
<proteinExistence type="predicted"/>
<evidence type="ECO:0000313" key="2">
    <source>
        <dbReference type="Proteomes" id="UP001163324"/>
    </source>
</evidence>
<evidence type="ECO:0000313" key="1">
    <source>
        <dbReference type="EMBL" id="KAI9902860.1"/>
    </source>
</evidence>
<accession>A0ACC0V8Z1</accession>
<sequence>MSRPITIPVDRPSYASQRPGRSHINRRPFNCGSGPFFGLVEVFENGKERWLLSAGDGKYINVKPWHQLPPLVFAVERNLAKRSLSIRIVSDDLKKVLTQCLRQRLAPPINPKLDLDTLLRSYDTLKLKLQLANATEPQNEGVKELALLLDGFLLDRTVYGGIGLNSFKNRGVLTMSFLQDLHRRTAHRGLRDIGECLLLGKISDEEVDARLNDIRDKIAYFTQTGDFNNLQVLCEASVMAGEVDILYNQAILRKALDNNHYDIYEYLLDLMARSQNVPTDTPQSNLPDITYDPMYNAIRLGHLSTVENLVTEGTFFEGFAPGEGVPDGHILAPLSAAVFWHQTEIVQCLIKSLLKTGLLYYAGYHQAMEWARTPEIKELLRTIPDQDQLYDIRGPLRSLMLNTPEASKHRCPAPTPDLLPHLGHRQTEQAINSVSALSAGLATIATAPFDLSYEFCPGLCVDSYGETDVWRQERPADHILPYSPPNSQSPLASPQATECPPPCLDDLREGGSQEFILITTSYINRRKMGCSVLQNLGAQGLKVLRIMSDRDMFDTTGFSDIDTLWREGLQGWELLLTNAPLPNLTQVLQCLLVADALANHMTLQGQEPHLESLVDASMWREILPKTDQGLFAEIIASTWEEDNCEFPCTTWDQETDYIRPLIQCIVGVDHVSHQPAGLASTGRRLPALTEVDWKTSNCHDETTSNHNFRYIDSRLCRLSIDEDDSQVDLFGLKDLIDIDKLQQDMLFERPRIYGAFIRGLPPTTQINVHSAVAQALSTAAFSWVLAMILVLNGRPKEKILSAVTTARRHGCPAEFLETFLDMDESLAALPSPRPHAQPYTAVGSSSGSHLLRMVAASASKTKEDQGLDAAASLGGSFSDSTSTVCTLRGASLSDLSTSFLSSSPETARRLKCQFPRCDKTFSSVSNRNKHMKEGCSFRDKRGYRCRNPGCDKLVTTKWYRNTHEQERCRYRLT</sequence>
<comment type="caution">
    <text evidence="1">The sequence shown here is derived from an EMBL/GenBank/DDBJ whole genome shotgun (WGS) entry which is preliminary data.</text>
</comment>
<gene>
    <name evidence="1" type="ORF">N3K66_002212</name>
</gene>
<dbReference type="Proteomes" id="UP001163324">
    <property type="component" value="Chromosome 2"/>
</dbReference>
<organism evidence="1 2">
    <name type="scientific">Trichothecium roseum</name>
    <dbReference type="NCBI Taxonomy" id="47278"/>
    <lineage>
        <taxon>Eukaryota</taxon>
        <taxon>Fungi</taxon>
        <taxon>Dikarya</taxon>
        <taxon>Ascomycota</taxon>
        <taxon>Pezizomycotina</taxon>
        <taxon>Sordariomycetes</taxon>
        <taxon>Hypocreomycetidae</taxon>
        <taxon>Hypocreales</taxon>
        <taxon>Hypocreales incertae sedis</taxon>
        <taxon>Trichothecium</taxon>
    </lineage>
</organism>